<accession>A0A509E9U4</accession>
<evidence type="ECO:0000313" key="2">
    <source>
        <dbReference type="EMBL" id="VUD70454.1"/>
    </source>
</evidence>
<dbReference type="GO" id="GO:0006508">
    <property type="term" value="P:proteolysis"/>
    <property type="evidence" value="ECO:0007669"/>
    <property type="project" value="InterPro"/>
</dbReference>
<protein>
    <recommendedName>
        <fullName evidence="4">Peptidase S8/S53 domain-containing protein</fullName>
    </recommendedName>
</protein>
<proteinExistence type="predicted"/>
<evidence type="ECO:0008006" key="4">
    <source>
        <dbReference type="Google" id="ProtNLM"/>
    </source>
</evidence>
<dbReference type="InterPro" id="IPR036852">
    <property type="entry name" value="Peptidase_S8/S53_dom_sf"/>
</dbReference>
<dbReference type="GO" id="GO:0004252">
    <property type="term" value="F:serine-type endopeptidase activity"/>
    <property type="evidence" value="ECO:0007669"/>
    <property type="project" value="InterPro"/>
</dbReference>
<dbReference type="Gene3D" id="2.60.120.1290">
    <property type="match status" value="1"/>
</dbReference>
<feature type="region of interest" description="Disordered" evidence="1">
    <location>
        <begin position="260"/>
        <end position="284"/>
    </location>
</feature>
<reference evidence="2 3" key="1">
    <citation type="submission" date="2019-06" db="EMBL/GenBank/DDBJ databases">
        <authorList>
            <person name="Rodrigo-Torres L."/>
            <person name="Arahal R. D."/>
            <person name="Lucena T."/>
        </authorList>
    </citation>
    <scope>NUCLEOTIDE SEQUENCE [LARGE SCALE GENOMIC DNA]</scope>
    <source>
        <strain evidence="2 3">SB0023/3</strain>
    </source>
</reference>
<dbReference type="AlphaFoldDB" id="A0A509E9U4"/>
<feature type="compositionally biased region" description="Gly residues" evidence="1">
    <location>
        <begin position="661"/>
        <end position="670"/>
    </location>
</feature>
<dbReference type="SUPFAM" id="SSF52743">
    <property type="entry name" value="Subtilisin-like"/>
    <property type="match status" value="1"/>
</dbReference>
<dbReference type="Proteomes" id="UP000410984">
    <property type="component" value="Unassembled WGS sequence"/>
</dbReference>
<organism evidence="2 3">
    <name type="scientific">Methylobacterium symbioticum</name>
    <dbReference type="NCBI Taxonomy" id="2584084"/>
    <lineage>
        <taxon>Bacteria</taxon>
        <taxon>Pseudomonadati</taxon>
        <taxon>Pseudomonadota</taxon>
        <taxon>Alphaproteobacteria</taxon>
        <taxon>Hyphomicrobiales</taxon>
        <taxon>Methylobacteriaceae</taxon>
        <taxon>Methylobacterium</taxon>
    </lineage>
</organism>
<gene>
    <name evidence="2" type="ORF">MET9862_01022</name>
</gene>
<evidence type="ECO:0000256" key="1">
    <source>
        <dbReference type="SAM" id="MobiDB-lite"/>
    </source>
</evidence>
<dbReference type="EMBL" id="CABFPH010000009">
    <property type="protein sequence ID" value="VUD70454.1"/>
    <property type="molecule type" value="Genomic_DNA"/>
</dbReference>
<name>A0A509E9U4_9HYPH</name>
<sequence>MTTQDGSLGPASPRCFGPYLRYAIATDFSDFKPADGKTPPLFLLIAFKQAGSATAFAARMQQEAGILIALGPDSDQGRFATAFTGSDGVTKPEAIPIWDACVDRVELSLPIEPVSIPQQTLMLRHHRKSRKRPGSLLIGMLDDGCPFAAAQFLRGPASTRVRSIWDQTQSRQPVQYKDGAGVDRLFGEVPKAFRYGLEFRRGVESLSSPNQIDLDEWIALHASGGSIDEDGGYAEGGFGRLRARQSHGAHVMDALAGRMPVSSRLGPAGPGGDRRDPPSWRAATDPASKADIVFVQFSDACIADATGVWLKAYVFDGIRYILSFIDPKHTKHVVINVSYGITTGPHNGTSDLEEALQAFVAGFNGTSGKPKLEIVLPAGNSYLSGSHIAHIRHPGSADAVAWTWRLLPDNPVVCFAEVWIAGDADPVTVTLTAPSGAAVSAGASVPASNASSPTFRICGPIVRGTDTVWLLAVQATRGGAEHGSWRITVSGLADGTEVHAYVARSDPNMGARTGAKRSYFRDDAWEADRAAEAALTYAEGMFDEAGSLISRSGTLNGIATARATGLHVAGGYMIAKGRPSPYASAGPARPGPLAWRAGPDFLLPCDSSDALRGVPAGGSRSGGVVRLVGTSAAAPQLARHLADPPLPPATDVPTTPAGIARRGGGNLKPA</sequence>
<dbReference type="Gene3D" id="3.40.50.200">
    <property type="entry name" value="Peptidase S8/S53 domain"/>
    <property type="match status" value="1"/>
</dbReference>
<evidence type="ECO:0000313" key="3">
    <source>
        <dbReference type="Proteomes" id="UP000410984"/>
    </source>
</evidence>
<keyword evidence="3" id="KW-1185">Reference proteome</keyword>
<feature type="region of interest" description="Disordered" evidence="1">
    <location>
        <begin position="641"/>
        <end position="670"/>
    </location>
</feature>